<evidence type="ECO:0008006" key="4">
    <source>
        <dbReference type="Google" id="ProtNLM"/>
    </source>
</evidence>
<dbReference type="Proteomes" id="UP000186905">
    <property type="component" value="Unassembled WGS sequence"/>
</dbReference>
<evidence type="ECO:0000313" key="2">
    <source>
        <dbReference type="EMBL" id="OLQ72181.1"/>
    </source>
</evidence>
<sequence length="208" mass="22722">MPLVKPALIVIASCAVAACANNTAPNEFTSRCGYFQLQGDKPLTFTVNSPTEANLDGVICSGSLDAFNDMLARYPDIKKLDIDVIGGSADDEVDLELSKQIHDRKMSTHLNKEGMIASGGVDLYLAGVARSADDAEPRIGVHSWGGADGENGNQVPATDPIHQMYLSYYRHVDIDPKFYWFTLNAAPATDIHWMNKAEIKRYQVITSN</sequence>
<feature type="signal peptide" evidence="1">
    <location>
        <begin position="1"/>
        <end position="17"/>
    </location>
</feature>
<dbReference type="OrthoDB" id="6198264at2"/>
<evidence type="ECO:0000313" key="3">
    <source>
        <dbReference type="Proteomes" id="UP000186905"/>
    </source>
</evidence>
<protein>
    <recommendedName>
        <fullName evidence="4">Alpha/beta hydrolase</fullName>
    </recommendedName>
</protein>
<proteinExistence type="predicted"/>
<reference evidence="2 3" key="1">
    <citation type="submission" date="2016-09" db="EMBL/GenBank/DDBJ databases">
        <title>Photobacterium proteolyticum sp. nov. a protease producing bacterium isolated from ocean sediments of Laizhou Bay.</title>
        <authorList>
            <person name="Li Y."/>
        </authorList>
    </citation>
    <scope>NUCLEOTIDE SEQUENCE [LARGE SCALE GENOMIC DNA]</scope>
    <source>
        <strain evidence="2 3">13-12</strain>
    </source>
</reference>
<dbReference type="PROSITE" id="PS51257">
    <property type="entry name" value="PROKAR_LIPOPROTEIN"/>
    <property type="match status" value="1"/>
</dbReference>
<gene>
    <name evidence="2" type="ORF">BIT28_24465</name>
</gene>
<evidence type="ECO:0000256" key="1">
    <source>
        <dbReference type="SAM" id="SignalP"/>
    </source>
</evidence>
<dbReference type="EMBL" id="MJIL01000092">
    <property type="protein sequence ID" value="OLQ72181.1"/>
    <property type="molecule type" value="Genomic_DNA"/>
</dbReference>
<organism evidence="2 3">
    <name type="scientific">Photobacterium proteolyticum</name>
    <dbReference type="NCBI Taxonomy" id="1903952"/>
    <lineage>
        <taxon>Bacteria</taxon>
        <taxon>Pseudomonadati</taxon>
        <taxon>Pseudomonadota</taxon>
        <taxon>Gammaproteobacteria</taxon>
        <taxon>Vibrionales</taxon>
        <taxon>Vibrionaceae</taxon>
        <taxon>Photobacterium</taxon>
    </lineage>
</organism>
<comment type="caution">
    <text evidence="2">The sequence shown here is derived from an EMBL/GenBank/DDBJ whole genome shotgun (WGS) entry which is preliminary data.</text>
</comment>
<keyword evidence="3" id="KW-1185">Reference proteome</keyword>
<name>A0A1Q9GCR9_9GAMM</name>
<dbReference type="AlphaFoldDB" id="A0A1Q9GCR9"/>
<dbReference type="STRING" id="1903952.BIT28_24465"/>
<dbReference type="RefSeq" id="WP_075767156.1">
    <property type="nucleotide sequence ID" value="NZ_MJIL01000092.1"/>
</dbReference>
<accession>A0A1Q9GCR9</accession>
<keyword evidence="1" id="KW-0732">Signal</keyword>
<feature type="chain" id="PRO_5013022956" description="Alpha/beta hydrolase" evidence="1">
    <location>
        <begin position="18"/>
        <end position="208"/>
    </location>
</feature>